<evidence type="ECO:0000313" key="3">
    <source>
        <dbReference type="Proteomes" id="UP000030759"/>
    </source>
</evidence>
<reference evidence="3" key="1">
    <citation type="journal article" date="2013" name="Nat. Biotechnol.">
        <title>Chinese hamster genome sequenced from sorted chromosomes.</title>
        <authorList>
            <person name="Brinkrolf K."/>
            <person name="Rupp O."/>
            <person name="Laux H."/>
            <person name="Kollin F."/>
            <person name="Ernst W."/>
            <person name="Linke B."/>
            <person name="Kofler R."/>
            <person name="Romand S."/>
            <person name="Hesse F."/>
            <person name="Budach W.E."/>
            <person name="Galosy S."/>
            <person name="Muller D."/>
            <person name="Noll T."/>
            <person name="Wienberg J."/>
            <person name="Jostock T."/>
            <person name="Leonard M."/>
            <person name="Grillari J."/>
            <person name="Tauch A."/>
            <person name="Goesmann A."/>
            <person name="Helk B."/>
            <person name="Mott J.E."/>
            <person name="Puhler A."/>
            <person name="Borth N."/>
        </authorList>
    </citation>
    <scope>NUCLEOTIDE SEQUENCE [LARGE SCALE GENOMIC DNA]</scope>
    <source>
        <strain evidence="3">17A/GY</strain>
    </source>
</reference>
<gene>
    <name evidence="2" type="ORF">H671_7g17283</name>
</gene>
<sequence length="97" mass="10820">MLGFLLLNVLLHCPLLILSLVGKQESLPLLVGMGPRLIGFKPTKLQLTAKHPMTGFNLALPPIRKGAGEALVEFVFYTFEFAIRCEYHLKTDIERGL</sequence>
<evidence type="ECO:0000313" key="2">
    <source>
        <dbReference type="EMBL" id="ERE69278.1"/>
    </source>
</evidence>
<accession>A0A061I3Q7</accession>
<evidence type="ECO:0000256" key="1">
    <source>
        <dbReference type="SAM" id="SignalP"/>
    </source>
</evidence>
<protein>
    <submittedName>
        <fullName evidence="2">Uncharacterized protein</fullName>
    </submittedName>
</protein>
<dbReference type="AlphaFoldDB" id="A0A061I3Q7"/>
<dbReference type="EMBL" id="KE681444">
    <property type="protein sequence ID" value="ERE69278.1"/>
    <property type="molecule type" value="Genomic_DNA"/>
</dbReference>
<name>A0A061I3Q7_CRIGR</name>
<keyword evidence="1" id="KW-0732">Signal</keyword>
<dbReference type="Proteomes" id="UP000030759">
    <property type="component" value="Unassembled WGS sequence"/>
</dbReference>
<organism evidence="2 3">
    <name type="scientific">Cricetulus griseus</name>
    <name type="common">Chinese hamster</name>
    <name type="synonym">Cricetulus barabensis griseus</name>
    <dbReference type="NCBI Taxonomy" id="10029"/>
    <lineage>
        <taxon>Eukaryota</taxon>
        <taxon>Metazoa</taxon>
        <taxon>Chordata</taxon>
        <taxon>Craniata</taxon>
        <taxon>Vertebrata</taxon>
        <taxon>Euteleostomi</taxon>
        <taxon>Mammalia</taxon>
        <taxon>Eutheria</taxon>
        <taxon>Euarchontoglires</taxon>
        <taxon>Glires</taxon>
        <taxon>Rodentia</taxon>
        <taxon>Myomorpha</taxon>
        <taxon>Muroidea</taxon>
        <taxon>Cricetidae</taxon>
        <taxon>Cricetinae</taxon>
        <taxon>Cricetulus</taxon>
    </lineage>
</organism>
<feature type="signal peptide" evidence="1">
    <location>
        <begin position="1"/>
        <end position="26"/>
    </location>
</feature>
<proteinExistence type="predicted"/>
<feature type="chain" id="PRO_5001600433" evidence="1">
    <location>
        <begin position="27"/>
        <end position="97"/>
    </location>
</feature>